<comment type="caution">
    <text evidence="9">The sequence shown here is derived from an EMBL/GenBank/DDBJ whole genome shotgun (WGS) entry which is preliminary data.</text>
</comment>
<keyword evidence="4" id="KW-0560">Oxidoreductase</keyword>
<keyword evidence="6" id="KW-0411">Iron-sulfur</keyword>
<gene>
    <name evidence="9" type="ORF">J3R73_002308</name>
</gene>
<proteinExistence type="predicted"/>
<dbReference type="Proteomes" id="UP001237448">
    <property type="component" value="Unassembled WGS sequence"/>
</dbReference>
<keyword evidence="3" id="KW-0479">Metal-binding</keyword>
<dbReference type="EMBL" id="JAUSVK010000001">
    <property type="protein sequence ID" value="MDQ0392516.1"/>
    <property type="molecule type" value="Genomic_DNA"/>
</dbReference>
<reference evidence="9 10" key="1">
    <citation type="submission" date="2023-07" db="EMBL/GenBank/DDBJ databases">
        <title>Genomic Encyclopedia of Type Strains, Phase IV (KMG-IV): sequencing the most valuable type-strain genomes for metagenomic binning, comparative biology and taxonomic classification.</title>
        <authorList>
            <person name="Goeker M."/>
        </authorList>
    </citation>
    <scope>NUCLEOTIDE SEQUENCE [LARGE SCALE GENOMIC DNA]</scope>
    <source>
        <strain evidence="9 10">DSM 5896</strain>
    </source>
</reference>
<dbReference type="Pfam" id="PF22289">
    <property type="entry name" value="DmmA-like_C"/>
    <property type="match status" value="1"/>
</dbReference>
<feature type="domain" description="Dimethylamine monooxygenase subunit DmmA-like C-terminal" evidence="7">
    <location>
        <begin position="140"/>
        <end position="183"/>
    </location>
</feature>
<evidence type="ECO:0000259" key="7">
    <source>
        <dbReference type="Pfam" id="PF22289"/>
    </source>
</evidence>
<evidence type="ECO:0000313" key="9">
    <source>
        <dbReference type="EMBL" id="MDQ0392516.1"/>
    </source>
</evidence>
<accession>A0ABU0FD27</accession>
<evidence type="ECO:0000256" key="2">
    <source>
        <dbReference type="ARBA" id="ARBA00022714"/>
    </source>
</evidence>
<dbReference type="InterPro" id="IPR054582">
    <property type="entry name" value="DmmA-like_N"/>
</dbReference>
<dbReference type="NCBIfam" id="NF041259">
    <property type="entry name" value="mono_DmmA_fam"/>
    <property type="match status" value="1"/>
</dbReference>
<keyword evidence="1" id="KW-0285">Flavoprotein</keyword>
<keyword evidence="5" id="KW-0408">Iron</keyword>
<evidence type="ECO:0000256" key="5">
    <source>
        <dbReference type="ARBA" id="ARBA00023004"/>
    </source>
</evidence>
<evidence type="ECO:0000256" key="4">
    <source>
        <dbReference type="ARBA" id="ARBA00023002"/>
    </source>
</evidence>
<evidence type="ECO:0000256" key="6">
    <source>
        <dbReference type="ARBA" id="ARBA00023014"/>
    </source>
</evidence>
<protein>
    <submittedName>
        <fullName evidence="9">Ferredoxin-NADP reductase</fullName>
    </submittedName>
</protein>
<name>A0ABU0FD27_9HYPH</name>
<keyword evidence="2" id="KW-0001">2Fe-2S</keyword>
<evidence type="ECO:0000256" key="3">
    <source>
        <dbReference type="ARBA" id="ARBA00022723"/>
    </source>
</evidence>
<organism evidence="9 10">
    <name type="scientific">Labrys monachus</name>
    <dbReference type="NCBI Taxonomy" id="217067"/>
    <lineage>
        <taxon>Bacteria</taxon>
        <taxon>Pseudomonadati</taxon>
        <taxon>Pseudomonadota</taxon>
        <taxon>Alphaproteobacteria</taxon>
        <taxon>Hyphomicrobiales</taxon>
        <taxon>Xanthobacteraceae</taxon>
        <taxon>Labrys</taxon>
    </lineage>
</organism>
<dbReference type="Pfam" id="PF22290">
    <property type="entry name" value="DmmA-like_N"/>
    <property type="match status" value="1"/>
</dbReference>
<feature type="domain" description="Dimethylamine monooxygenase subunit DmmA-like N-terminal" evidence="8">
    <location>
        <begin position="5"/>
        <end position="129"/>
    </location>
</feature>
<evidence type="ECO:0000259" key="8">
    <source>
        <dbReference type="Pfam" id="PF22290"/>
    </source>
</evidence>
<sequence>MLVSGIKSRPVYGTLSPHATASLHLMVADGEGAAAILDLARTAPDDFFGKAHIIYVAGAAAAKDYGGRLRALGPDMFYEGPTIAAALPRLAQTLANAHMGTQIYLAGTESLIGQAMKAAIEAGVDHLSIQTEHRGSEARRVQCVHCKGITEDVHVQPVTCAHCGLTLLVRDHYSRRIAAFQGVCIDAEVPGEVPPIQEAFP</sequence>
<evidence type="ECO:0000256" key="1">
    <source>
        <dbReference type="ARBA" id="ARBA00022630"/>
    </source>
</evidence>
<dbReference type="RefSeq" id="WP_307426526.1">
    <property type="nucleotide sequence ID" value="NZ_JAUSVK010000001.1"/>
</dbReference>
<evidence type="ECO:0000313" key="10">
    <source>
        <dbReference type="Proteomes" id="UP001237448"/>
    </source>
</evidence>
<dbReference type="InterPro" id="IPR048037">
    <property type="entry name" value="DmmA-like_C"/>
</dbReference>
<keyword evidence="10" id="KW-1185">Reference proteome</keyword>